<name>A0ABU0C6X3_9BRAD</name>
<dbReference type="Proteomes" id="UP001230253">
    <property type="component" value="Unassembled WGS sequence"/>
</dbReference>
<comment type="caution">
    <text evidence="2">The sequence shown here is derived from an EMBL/GenBank/DDBJ whole genome shotgun (WGS) entry which is preliminary data.</text>
</comment>
<protein>
    <submittedName>
        <fullName evidence="2">Nucleic acid-binding Zn-ribbon protein</fullName>
    </submittedName>
</protein>
<proteinExistence type="predicted"/>
<feature type="coiled-coil region" evidence="1">
    <location>
        <begin position="58"/>
        <end position="113"/>
    </location>
</feature>
<sequence>MKDRSKKIERILQVQKKMHEVAEWELADISRQGSALDQERRALIEALNDDDTFHGLFVDAKVKRLSRLSSEADQLARRQAEQTAQVLAQARRLKTTERLSGKLERETRKAEERRSFQLLLEAFARPTDASPA</sequence>
<keyword evidence="1" id="KW-0175">Coiled coil</keyword>
<evidence type="ECO:0000313" key="3">
    <source>
        <dbReference type="Proteomes" id="UP001230253"/>
    </source>
</evidence>
<evidence type="ECO:0000313" key="2">
    <source>
        <dbReference type="EMBL" id="MDQ0326276.1"/>
    </source>
</evidence>
<accession>A0ABU0C6X3</accession>
<organism evidence="2 3">
    <name type="scientific">Rhodopseudomonas julia</name>
    <dbReference type="NCBI Taxonomy" id="200617"/>
    <lineage>
        <taxon>Bacteria</taxon>
        <taxon>Pseudomonadati</taxon>
        <taxon>Pseudomonadota</taxon>
        <taxon>Alphaproteobacteria</taxon>
        <taxon>Hyphomicrobiales</taxon>
        <taxon>Nitrobacteraceae</taxon>
        <taxon>Rhodopseudomonas</taxon>
    </lineage>
</organism>
<dbReference type="EMBL" id="JAUSUK010000002">
    <property type="protein sequence ID" value="MDQ0326276.1"/>
    <property type="molecule type" value="Genomic_DNA"/>
</dbReference>
<gene>
    <name evidence="2" type="ORF">J2R99_002145</name>
</gene>
<reference evidence="2 3" key="1">
    <citation type="submission" date="2023-07" db="EMBL/GenBank/DDBJ databases">
        <title>Genomic Encyclopedia of Type Strains, Phase IV (KMG-IV): sequencing the most valuable type-strain genomes for metagenomic binning, comparative biology and taxonomic classification.</title>
        <authorList>
            <person name="Goeker M."/>
        </authorList>
    </citation>
    <scope>NUCLEOTIDE SEQUENCE [LARGE SCALE GENOMIC DNA]</scope>
    <source>
        <strain evidence="2 3">DSM 11549</strain>
    </source>
</reference>
<evidence type="ECO:0000256" key="1">
    <source>
        <dbReference type="SAM" id="Coils"/>
    </source>
</evidence>
<dbReference type="RefSeq" id="WP_307154472.1">
    <property type="nucleotide sequence ID" value="NZ_JAUSUK010000002.1"/>
</dbReference>
<keyword evidence="3" id="KW-1185">Reference proteome</keyword>